<dbReference type="RefSeq" id="WP_206657709.1">
    <property type="nucleotide sequence ID" value="NZ_CP071182.1"/>
</dbReference>
<gene>
    <name evidence="1" type="ORF">JZ786_05140</name>
</gene>
<evidence type="ECO:0000313" key="1">
    <source>
        <dbReference type="EMBL" id="QSO48374.1"/>
    </source>
</evidence>
<accession>A0A9X7W138</accession>
<dbReference type="AlphaFoldDB" id="A0A9X7W138"/>
<dbReference type="KEGG" id="afx:JZ786_05140"/>
<reference evidence="1 2" key="1">
    <citation type="submission" date="2021-02" db="EMBL/GenBank/DDBJ databases">
        <title>Alicyclobacillus curvatus sp. nov. and Alicyclobacillus mengziensis sp. nov., two acidophilic bacteria isolated from acid mine drainage.</title>
        <authorList>
            <person name="Huang Y."/>
        </authorList>
    </citation>
    <scope>NUCLEOTIDE SEQUENCE [LARGE SCALE GENOMIC DNA]</scope>
    <source>
        <strain evidence="1 2">S30H14</strain>
    </source>
</reference>
<organism evidence="1 2">
    <name type="scientific">Alicyclobacillus mengziensis</name>
    <dbReference type="NCBI Taxonomy" id="2931921"/>
    <lineage>
        <taxon>Bacteria</taxon>
        <taxon>Bacillati</taxon>
        <taxon>Bacillota</taxon>
        <taxon>Bacilli</taxon>
        <taxon>Bacillales</taxon>
        <taxon>Alicyclobacillaceae</taxon>
        <taxon>Alicyclobacillus</taxon>
    </lineage>
</organism>
<sequence length="214" mass="24216">METKMFATFPELLRDLQVFNQWLGKQGPLPGKMETICRKVMNAMFLVEEAQKYPHATTADIMAGMHEMRAMDAYIDSTLGQLHGAVDVMAALITLKLHGFDKRPYSFIQLFDKSGVIRKDILQPQFTDGQVLLLEGIYQELSAWIMEYNDSKHNKMPDRMIIPSDYPVGLFEISQGLVPYYATAKDAHSELTEVRNLLSSAGSKICSFVAQVSW</sequence>
<proteinExistence type="predicted"/>
<name>A0A9X7W138_9BACL</name>
<keyword evidence="2" id="KW-1185">Reference proteome</keyword>
<protein>
    <submittedName>
        <fullName evidence="1">Uncharacterized protein</fullName>
    </submittedName>
</protein>
<evidence type="ECO:0000313" key="2">
    <source>
        <dbReference type="Proteomes" id="UP000663505"/>
    </source>
</evidence>
<dbReference type="EMBL" id="CP071182">
    <property type="protein sequence ID" value="QSO48374.1"/>
    <property type="molecule type" value="Genomic_DNA"/>
</dbReference>
<dbReference type="Proteomes" id="UP000663505">
    <property type="component" value="Chromosome"/>
</dbReference>